<organism evidence="8 9">
    <name type="scientific">Halomarina salina</name>
    <dbReference type="NCBI Taxonomy" id="1872699"/>
    <lineage>
        <taxon>Archaea</taxon>
        <taxon>Methanobacteriati</taxon>
        <taxon>Methanobacteriota</taxon>
        <taxon>Stenosarchaea group</taxon>
        <taxon>Halobacteria</taxon>
        <taxon>Halobacteriales</taxon>
        <taxon>Natronomonadaceae</taxon>
        <taxon>Halomarina</taxon>
    </lineage>
</organism>
<keyword evidence="9" id="KW-1185">Reference proteome</keyword>
<proteinExistence type="inferred from homology"/>
<name>A0ABD5RNX6_9EURY</name>
<evidence type="ECO:0000256" key="1">
    <source>
        <dbReference type="ARBA" id="ARBA00004651"/>
    </source>
</evidence>
<feature type="transmembrane region" description="Helical" evidence="7">
    <location>
        <begin position="290"/>
        <end position="313"/>
    </location>
</feature>
<dbReference type="PANTHER" id="PTHR39087">
    <property type="entry name" value="UPF0104 MEMBRANE PROTEIN MJ1595"/>
    <property type="match status" value="1"/>
</dbReference>
<feature type="transmembrane region" description="Helical" evidence="7">
    <location>
        <begin position="260"/>
        <end position="278"/>
    </location>
</feature>
<comment type="caution">
    <text evidence="8">The sequence shown here is derived from an EMBL/GenBank/DDBJ whole genome shotgun (WGS) entry which is preliminary data.</text>
</comment>
<protein>
    <submittedName>
        <fullName evidence="8">YbhN family protein</fullName>
    </submittedName>
</protein>
<dbReference type="Pfam" id="PF03706">
    <property type="entry name" value="LPG_synthase_TM"/>
    <property type="match status" value="1"/>
</dbReference>
<keyword evidence="5 7" id="KW-1133">Transmembrane helix</keyword>
<accession>A0ABD5RNX6</accession>
<feature type="transmembrane region" description="Helical" evidence="7">
    <location>
        <begin position="319"/>
        <end position="335"/>
    </location>
</feature>
<evidence type="ECO:0000256" key="6">
    <source>
        <dbReference type="ARBA" id="ARBA00023136"/>
    </source>
</evidence>
<feature type="transmembrane region" description="Helical" evidence="7">
    <location>
        <begin position="7"/>
        <end position="28"/>
    </location>
</feature>
<feature type="transmembrane region" description="Helical" evidence="7">
    <location>
        <begin position="118"/>
        <end position="143"/>
    </location>
</feature>
<dbReference type="EMBL" id="JBHSQH010000001">
    <property type="protein sequence ID" value="MFC5972230.1"/>
    <property type="molecule type" value="Genomic_DNA"/>
</dbReference>
<dbReference type="GO" id="GO:0005886">
    <property type="term" value="C:plasma membrane"/>
    <property type="evidence" value="ECO:0007669"/>
    <property type="project" value="UniProtKB-SubCell"/>
</dbReference>
<dbReference type="RefSeq" id="WP_247415340.1">
    <property type="nucleotide sequence ID" value="NZ_JALLGW010000001.1"/>
</dbReference>
<evidence type="ECO:0000256" key="7">
    <source>
        <dbReference type="SAM" id="Phobius"/>
    </source>
</evidence>
<feature type="transmembrane region" description="Helical" evidence="7">
    <location>
        <begin position="155"/>
        <end position="175"/>
    </location>
</feature>
<evidence type="ECO:0000313" key="8">
    <source>
        <dbReference type="EMBL" id="MFC5972230.1"/>
    </source>
</evidence>
<evidence type="ECO:0000256" key="5">
    <source>
        <dbReference type="ARBA" id="ARBA00022989"/>
    </source>
</evidence>
<evidence type="ECO:0000313" key="9">
    <source>
        <dbReference type="Proteomes" id="UP001596099"/>
    </source>
</evidence>
<dbReference type="NCBIfam" id="TIGR00374">
    <property type="entry name" value="flippase-like domain"/>
    <property type="match status" value="1"/>
</dbReference>
<comment type="subcellular location">
    <subcellularLocation>
        <location evidence="1">Cell membrane</location>
        <topology evidence="1">Multi-pass membrane protein</topology>
    </subcellularLocation>
</comment>
<evidence type="ECO:0000256" key="4">
    <source>
        <dbReference type="ARBA" id="ARBA00022692"/>
    </source>
</evidence>
<feature type="transmembrane region" description="Helical" evidence="7">
    <location>
        <begin position="232"/>
        <end position="254"/>
    </location>
</feature>
<dbReference type="PANTHER" id="PTHR39087:SF2">
    <property type="entry name" value="UPF0104 MEMBRANE PROTEIN MJ1595"/>
    <property type="match status" value="1"/>
</dbReference>
<gene>
    <name evidence="8" type="ORF">ACFPYI_12890</name>
</gene>
<sequence>MDVNVRATVVGFLAALLLLGGLVTFVGIDATLDALRMADPAILALLPVVAVAWLTAWGLSLRIVLTVVGTPISTAKAVGIYTAAVFANNVTPFGQAGGEPVTAFLIADATNNRYETGLAAIASVDALNLFPSLSIAAVGLGYYAATATLGRQLQIASAAVAILAVLIPLAGYAVWRRRDSVEEGITRTLTPLAAAVTRFLPGRSPPSEESVRVRVNGFFHAIERVATDRRQLVLALGFATIGWLALSTSLWLSLYALGHPVPLAAALLIVPIGSIASVTPFPGGLGGIEAVLITLLVPTTGITAATATAAVLIHRVATYWIPTVLGGGAAMWFGLDRM</sequence>
<keyword evidence="6 7" id="KW-0472">Membrane</keyword>
<comment type="similarity">
    <text evidence="2">Belongs to the UPF0104 family.</text>
</comment>
<keyword evidence="4 7" id="KW-0812">Transmembrane</keyword>
<evidence type="ECO:0000256" key="2">
    <source>
        <dbReference type="ARBA" id="ARBA00011061"/>
    </source>
</evidence>
<dbReference type="InterPro" id="IPR022791">
    <property type="entry name" value="L-PG_synthase/AglD"/>
</dbReference>
<dbReference type="AlphaFoldDB" id="A0ABD5RNX6"/>
<evidence type="ECO:0000256" key="3">
    <source>
        <dbReference type="ARBA" id="ARBA00022475"/>
    </source>
</evidence>
<reference evidence="8 9" key="1">
    <citation type="journal article" date="2019" name="Int. J. Syst. Evol. Microbiol.">
        <title>The Global Catalogue of Microorganisms (GCM) 10K type strain sequencing project: providing services to taxonomists for standard genome sequencing and annotation.</title>
        <authorList>
            <consortium name="The Broad Institute Genomics Platform"/>
            <consortium name="The Broad Institute Genome Sequencing Center for Infectious Disease"/>
            <person name="Wu L."/>
            <person name="Ma J."/>
        </authorList>
    </citation>
    <scope>NUCLEOTIDE SEQUENCE [LARGE SCALE GENOMIC DNA]</scope>
    <source>
        <strain evidence="8 9">CGMCC 1.12543</strain>
    </source>
</reference>
<keyword evidence="3" id="KW-1003">Cell membrane</keyword>
<feature type="transmembrane region" description="Helical" evidence="7">
    <location>
        <begin position="40"/>
        <end position="59"/>
    </location>
</feature>
<dbReference type="Proteomes" id="UP001596099">
    <property type="component" value="Unassembled WGS sequence"/>
</dbReference>